<dbReference type="Pfam" id="PF02954">
    <property type="entry name" value="HTH_8"/>
    <property type="match status" value="1"/>
</dbReference>
<dbReference type="Pfam" id="PF25601">
    <property type="entry name" value="AAA_lid_14"/>
    <property type="match status" value="1"/>
</dbReference>
<keyword evidence="16" id="KW-1185">Reference proteome</keyword>
<evidence type="ECO:0000256" key="11">
    <source>
        <dbReference type="ARBA" id="ARBA00023231"/>
    </source>
</evidence>
<dbReference type="SMART" id="SM00065">
    <property type="entry name" value="GAF"/>
    <property type="match status" value="1"/>
</dbReference>
<evidence type="ECO:0000313" key="16">
    <source>
        <dbReference type="Proteomes" id="UP000680714"/>
    </source>
</evidence>
<keyword evidence="5" id="KW-0067">ATP-binding</keyword>
<feature type="region of interest" description="Disordered" evidence="13">
    <location>
        <begin position="492"/>
        <end position="514"/>
    </location>
</feature>
<keyword evidence="8 12" id="KW-0238">DNA-binding</keyword>
<dbReference type="PROSITE" id="PS00675">
    <property type="entry name" value="SIGMA54_INTERACT_1"/>
    <property type="match status" value="1"/>
</dbReference>
<evidence type="ECO:0000259" key="14">
    <source>
        <dbReference type="PROSITE" id="PS50045"/>
    </source>
</evidence>
<dbReference type="Gene3D" id="3.30.450.40">
    <property type="match status" value="1"/>
</dbReference>
<dbReference type="SUPFAM" id="SSF52540">
    <property type="entry name" value="P-loop containing nucleoside triphosphate hydrolases"/>
    <property type="match status" value="1"/>
</dbReference>
<accession>A0ABS5IG11</accession>
<dbReference type="InterPro" id="IPR025662">
    <property type="entry name" value="Sigma_54_int_dom_ATP-bd_1"/>
</dbReference>
<dbReference type="InterPro" id="IPR010113">
    <property type="entry name" value="Nif-specific_regulatory_prot"/>
</dbReference>
<feature type="domain" description="Sigma-54 factor interaction" evidence="14">
    <location>
        <begin position="213"/>
        <end position="441"/>
    </location>
</feature>
<dbReference type="PROSITE" id="PS50045">
    <property type="entry name" value="SIGMA54_INTERACT_4"/>
    <property type="match status" value="1"/>
</dbReference>
<evidence type="ECO:0000256" key="10">
    <source>
        <dbReference type="ARBA" id="ARBA00023163"/>
    </source>
</evidence>
<dbReference type="InterPro" id="IPR027417">
    <property type="entry name" value="P-loop_NTPase"/>
</dbReference>
<keyword evidence="10 12" id="KW-0804">Transcription</keyword>
<evidence type="ECO:0000256" key="6">
    <source>
        <dbReference type="ARBA" id="ARBA00023012"/>
    </source>
</evidence>
<dbReference type="Pfam" id="PF00158">
    <property type="entry name" value="Sigma54_activat"/>
    <property type="match status" value="1"/>
</dbReference>
<evidence type="ECO:0000256" key="5">
    <source>
        <dbReference type="ARBA" id="ARBA00022840"/>
    </source>
</evidence>
<evidence type="ECO:0000256" key="1">
    <source>
        <dbReference type="ARBA" id="ARBA00002167"/>
    </source>
</evidence>
<sequence>MGSLSKTRNEDSEAQLIGIYEIGKVLGSTFDLDRALHDVLNILSSYLQMRHGVVTLDDGSDEQILAAVTGMSLREARDGGLKYPMAAIRPVLEGSMPMVVPSAVGDPGLADYIAEFLDPDDDSLAFLCVPVKTNDRPFGTLSVLRSRESGAHRGFQHDIRFLTMVGTLIGQTVGLYRKVLADREQLMEDNARLQKQVIKIKPAAAQAAGLEDIVGNSEAMGRVFAQVQQAAPTKATVLLRGESGTGKEMIAHAVHMLSKRAAKPFVKVNCAALSESVLESELFGHEKGAFTGAIADRKGRFELANGGTLFLDEIGEISANFQSKLLRVLQEGEFERVGGAKTLKVDVRLVAATNRNLEMAVTKGEFRADLYFRLNVVPIFLPPLRERHGDIPLLADHFLGQFNQENARKVGITAKALQTLQRCNFPGNVRELENCIYRTATMAHGDVIDEIDLSCRRDLCLSSTLWDGKPGQGQGASHLVPIPTAPVREPVAVSAAPPPVSSAPQAPSESVPEVDLDSLDERSRLVQAMERCGWVQAKAARLLGLTPRQIGYALKKYDIEIRQL</sequence>
<comment type="subunit">
    <text evidence="2 12">Interacts with sigma-54.</text>
</comment>
<dbReference type="Pfam" id="PF01590">
    <property type="entry name" value="GAF"/>
    <property type="match status" value="1"/>
</dbReference>
<dbReference type="SMART" id="SM00382">
    <property type="entry name" value="AAA"/>
    <property type="match status" value="1"/>
</dbReference>
<dbReference type="PANTHER" id="PTHR32071:SF117">
    <property type="entry name" value="PTS-DEPENDENT DIHYDROXYACETONE KINASE OPERON REGULATORY PROTEIN-RELATED"/>
    <property type="match status" value="1"/>
</dbReference>
<dbReference type="Gene3D" id="1.10.8.60">
    <property type="match status" value="1"/>
</dbReference>
<evidence type="ECO:0000313" key="15">
    <source>
        <dbReference type="EMBL" id="MBR9973355.1"/>
    </source>
</evidence>
<evidence type="ECO:0000256" key="12">
    <source>
        <dbReference type="RuleBase" id="RU368029"/>
    </source>
</evidence>
<organism evidence="15 16">
    <name type="scientific">Magnetospirillum sulfuroxidans</name>
    <dbReference type="NCBI Taxonomy" id="611300"/>
    <lineage>
        <taxon>Bacteria</taxon>
        <taxon>Pseudomonadati</taxon>
        <taxon>Pseudomonadota</taxon>
        <taxon>Alphaproteobacteria</taxon>
        <taxon>Rhodospirillales</taxon>
        <taxon>Rhodospirillaceae</taxon>
        <taxon>Magnetospirillum</taxon>
    </lineage>
</organism>
<dbReference type="InterPro" id="IPR058031">
    <property type="entry name" value="AAA_lid_NorR"/>
</dbReference>
<keyword evidence="4" id="KW-0547">Nucleotide-binding</keyword>
<dbReference type="InterPro" id="IPR002197">
    <property type="entry name" value="HTH_Fis"/>
</dbReference>
<dbReference type="InterPro" id="IPR009057">
    <property type="entry name" value="Homeodomain-like_sf"/>
</dbReference>
<proteinExistence type="predicted"/>
<dbReference type="SUPFAM" id="SSF55781">
    <property type="entry name" value="GAF domain-like"/>
    <property type="match status" value="1"/>
</dbReference>
<dbReference type="InterPro" id="IPR025944">
    <property type="entry name" value="Sigma_54_int_dom_CS"/>
</dbReference>
<dbReference type="RefSeq" id="WP_211551001.1">
    <property type="nucleotide sequence ID" value="NZ_JAGTUF010000021.1"/>
</dbReference>
<dbReference type="InterPro" id="IPR025943">
    <property type="entry name" value="Sigma_54_int_dom_ATP-bd_2"/>
</dbReference>
<dbReference type="Gene3D" id="3.40.50.300">
    <property type="entry name" value="P-loop containing nucleotide triphosphate hydrolases"/>
    <property type="match status" value="1"/>
</dbReference>
<evidence type="ECO:0000256" key="3">
    <source>
        <dbReference type="ARBA" id="ARBA00015308"/>
    </source>
</evidence>
<dbReference type="EMBL" id="JAGTUF010000021">
    <property type="protein sequence ID" value="MBR9973355.1"/>
    <property type="molecule type" value="Genomic_DNA"/>
</dbReference>
<protein>
    <recommendedName>
        <fullName evidence="3 12">Nif-specific regulatory protein</fullName>
    </recommendedName>
</protein>
<comment type="function">
    <text evidence="1 12">Required for activation of most nif operons, which are directly involved in nitrogen fixation.</text>
</comment>
<feature type="compositionally biased region" description="Low complexity" evidence="13">
    <location>
        <begin position="502"/>
        <end position="511"/>
    </location>
</feature>
<evidence type="ECO:0000256" key="9">
    <source>
        <dbReference type="ARBA" id="ARBA00023159"/>
    </source>
</evidence>
<keyword evidence="7 12" id="KW-0805">Transcription regulation</keyword>
<dbReference type="CDD" id="cd00009">
    <property type="entry name" value="AAA"/>
    <property type="match status" value="1"/>
</dbReference>
<dbReference type="Proteomes" id="UP000680714">
    <property type="component" value="Unassembled WGS sequence"/>
</dbReference>
<dbReference type="PANTHER" id="PTHR32071">
    <property type="entry name" value="TRANSCRIPTIONAL REGULATORY PROTEIN"/>
    <property type="match status" value="1"/>
</dbReference>
<gene>
    <name evidence="15" type="primary">nifA</name>
    <name evidence="15" type="ORF">KEC16_16645</name>
</gene>
<keyword evidence="9 12" id="KW-0010">Activator</keyword>
<dbReference type="InterPro" id="IPR003593">
    <property type="entry name" value="AAA+_ATPase"/>
</dbReference>
<name>A0ABS5IG11_9PROT</name>
<dbReference type="Gene3D" id="1.10.10.60">
    <property type="entry name" value="Homeodomain-like"/>
    <property type="match status" value="1"/>
</dbReference>
<keyword evidence="6 12" id="KW-0902">Two-component regulatory system</keyword>
<dbReference type="PROSITE" id="PS00676">
    <property type="entry name" value="SIGMA54_INTERACT_2"/>
    <property type="match status" value="1"/>
</dbReference>
<evidence type="ECO:0000256" key="8">
    <source>
        <dbReference type="ARBA" id="ARBA00023125"/>
    </source>
</evidence>
<evidence type="ECO:0000256" key="4">
    <source>
        <dbReference type="ARBA" id="ARBA00022741"/>
    </source>
</evidence>
<dbReference type="NCBIfam" id="TIGR01817">
    <property type="entry name" value="nifA"/>
    <property type="match status" value="1"/>
</dbReference>
<evidence type="ECO:0000256" key="2">
    <source>
        <dbReference type="ARBA" id="ARBA00011135"/>
    </source>
</evidence>
<dbReference type="InterPro" id="IPR003018">
    <property type="entry name" value="GAF"/>
</dbReference>
<dbReference type="SUPFAM" id="SSF46689">
    <property type="entry name" value="Homeodomain-like"/>
    <property type="match status" value="1"/>
</dbReference>
<dbReference type="InterPro" id="IPR029016">
    <property type="entry name" value="GAF-like_dom_sf"/>
</dbReference>
<keyword evidence="11 12" id="KW-0535">Nitrogen fixation</keyword>
<dbReference type="InterPro" id="IPR002078">
    <property type="entry name" value="Sigma_54_int"/>
</dbReference>
<reference evidence="15 16" key="1">
    <citation type="submission" date="2021-04" db="EMBL/GenBank/DDBJ databases">
        <title>Magnetospirillum sulfuroxidans sp. nov., a facultative chemolithoautotrophic sulfur-oxidizing alphaproteobacterium isolated from freshwater sediment and proposals for Paramagetospirillum gen. nov., and Magnetospirillaceae fam. nov.</title>
        <authorList>
            <person name="Koziaeva V."/>
            <person name="Geelhoed J.S."/>
            <person name="Sorokin D.Y."/>
            <person name="Grouzdev D.S."/>
        </authorList>
    </citation>
    <scope>NUCLEOTIDE SEQUENCE [LARGE SCALE GENOMIC DNA]</scope>
    <source>
        <strain evidence="15 16">J10</strain>
    </source>
</reference>
<evidence type="ECO:0000256" key="7">
    <source>
        <dbReference type="ARBA" id="ARBA00023015"/>
    </source>
</evidence>
<comment type="caution">
    <text evidence="15">The sequence shown here is derived from an EMBL/GenBank/DDBJ whole genome shotgun (WGS) entry which is preliminary data.</text>
</comment>
<dbReference type="PRINTS" id="PR01590">
    <property type="entry name" value="HTHFIS"/>
</dbReference>
<evidence type="ECO:0000256" key="13">
    <source>
        <dbReference type="SAM" id="MobiDB-lite"/>
    </source>
</evidence>
<dbReference type="PROSITE" id="PS00688">
    <property type="entry name" value="SIGMA54_INTERACT_3"/>
    <property type="match status" value="1"/>
</dbReference>